<dbReference type="RefSeq" id="WP_146863798.1">
    <property type="nucleotide sequence ID" value="NZ_BKAU01000003.1"/>
</dbReference>
<dbReference type="PROSITE" id="PS51257">
    <property type="entry name" value="PROKAR_LIPOPROTEIN"/>
    <property type="match status" value="1"/>
</dbReference>
<dbReference type="EMBL" id="BKAU01000003">
    <property type="protein sequence ID" value="GEP96872.1"/>
    <property type="molecule type" value="Genomic_DNA"/>
</dbReference>
<proteinExistence type="inferred from homology"/>
<evidence type="ECO:0000256" key="4">
    <source>
        <dbReference type="ARBA" id="ARBA00023136"/>
    </source>
</evidence>
<evidence type="ECO:0000259" key="6">
    <source>
        <dbReference type="Pfam" id="PF07980"/>
    </source>
</evidence>
<organism evidence="8 9">
    <name type="scientific">Chitinophaga cymbidii</name>
    <dbReference type="NCBI Taxonomy" id="1096750"/>
    <lineage>
        <taxon>Bacteria</taxon>
        <taxon>Pseudomonadati</taxon>
        <taxon>Bacteroidota</taxon>
        <taxon>Chitinophagia</taxon>
        <taxon>Chitinophagales</taxon>
        <taxon>Chitinophagaceae</taxon>
        <taxon>Chitinophaga</taxon>
    </lineage>
</organism>
<dbReference type="GO" id="GO:0009279">
    <property type="term" value="C:cell outer membrane"/>
    <property type="evidence" value="ECO:0007669"/>
    <property type="project" value="UniProtKB-SubCell"/>
</dbReference>
<comment type="similarity">
    <text evidence="2">Belongs to the SusD family.</text>
</comment>
<name>A0A512RMH2_9BACT</name>
<keyword evidence="5" id="KW-0998">Cell outer membrane</keyword>
<evidence type="ECO:0000313" key="9">
    <source>
        <dbReference type="Proteomes" id="UP000321436"/>
    </source>
</evidence>
<gene>
    <name evidence="8" type="ORF">CCY01nite_31320</name>
</gene>
<evidence type="ECO:0000256" key="5">
    <source>
        <dbReference type="ARBA" id="ARBA00023237"/>
    </source>
</evidence>
<evidence type="ECO:0000313" key="8">
    <source>
        <dbReference type="EMBL" id="GEP96872.1"/>
    </source>
</evidence>
<feature type="domain" description="RagB/SusD" evidence="6">
    <location>
        <begin position="353"/>
        <end position="477"/>
    </location>
</feature>
<reference evidence="8 9" key="1">
    <citation type="submission" date="2019-07" db="EMBL/GenBank/DDBJ databases">
        <title>Whole genome shotgun sequence of Chitinophaga cymbidii NBRC 109752.</title>
        <authorList>
            <person name="Hosoyama A."/>
            <person name="Uohara A."/>
            <person name="Ohji S."/>
            <person name="Ichikawa N."/>
        </authorList>
    </citation>
    <scope>NUCLEOTIDE SEQUENCE [LARGE SCALE GENOMIC DNA]</scope>
    <source>
        <strain evidence="8 9">NBRC 109752</strain>
    </source>
</reference>
<dbReference type="Pfam" id="PF14322">
    <property type="entry name" value="SusD-like_3"/>
    <property type="match status" value="1"/>
</dbReference>
<accession>A0A512RMH2</accession>
<sequence length="477" mass="53346">MKKYIAAPALLLLLLTAGISCKKSFLEVLPKGKVIAVGYKDYELLLNNPNLLNVGTDAQLLMGDEVTAIEPYYSGLTLREQRLFTWSDQIYQPDENSAETSGPLSSIYTYNKIINEVMDAPDGTPEQKRMIRAEALAGRAWTYFLLINYYGKPYQSSTAASDPGFPIITTADITANKFSRASVQEVYDFIISDLEEALPALSVPVFHRLRMSKPAAQALLGKVYVFMRRYEEALPLLESALQGLANTQVPVQLYDYNETFAPGGAFTPIDMFGPNYPVTAENQEALYLRQFSNFHVLFNTLQVKGETMELYEPSDLRLFLYSKTPFPAGAEFQAGAQRRTAPSIVPFGVVVPEIYLLAAECKARLEDLPGAVAMLEQLRVKRMPEADAAVPSAIAGDQLQLLRFVMDERLREYAGLGVRWFDMRRLSVDPLFGNPSYNHTLYQADGTTTVYPLRPERLVLKIPPRMLLTNPGMDDNP</sequence>
<dbReference type="InterPro" id="IPR012944">
    <property type="entry name" value="SusD_RagB_dom"/>
</dbReference>
<dbReference type="InterPro" id="IPR033985">
    <property type="entry name" value="SusD-like_N"/>
</dbReference>
<comment type="caution">
    <text evidence="8">The sequence shown here is derived from an EMBL/GenBank/DDBJ whole genome shotgun (WGS) entry which is preliminary data.</text>
</comment>
<keyword evidence="9" id="KW-1185">Reference proteome</keyword>
<feature type="domain" description="SusD-like N-terminal" evidence="7">
    <location>
        <begin position="101"/>
        <end position="224"/>
    </location>
</feature>
<dbReference type="SUPFAM" id="SSF48452">
    <property type="entry name" value="TPR-like"/>
    <property type="match status" value="1"/>
</dbReference>
<dbReference type="InterPro" id="IPR011990">
    <property type="entry name" value="TPR-like_helical_dom_sf"/>
</dbReference>
<keyword evidence="3" id="KW-0732">Signal</keyword>
<dbReference type="AlphaFoldDB" id="A0A512RMH2"/>
<dbReference type="Proteomes" id="UP000321436">
    <property type="component" value="Unassembled WGS sequence"/>
</dbReference>
<evidence type="ECO:0000259" key="7">
    <source>
        <dbReference type="Pfam" id="PF14322"/>
    </source>
</evidence>
<dbReference type="OrthoDB" id="697229at2"/>
<evidence type="ECO:0000256" key="3">
    <source>
        <dbReference type="ARBA" id="ARBA00022729"/>
    </source>
</evidence>
<dbReference type="Pfam" id="PF07980">
    <property type="entry name" value="SusD_RagB"/>
    <property type="match status" value="1"/>
</dbReference>
<comment type="subcellular location">
    <subcellularLocation>
        <location evidence="1">Cell outer membrane</location>
    </subcellularLocation>
</comment>
<protein>
    <submittedName>
        <fullName evidence="8">Membrane protein</fullName>
    </submittedName>
</protein>
<evidence type="ECO:0000256" key="1">
    <source>
        <dbReference type="ARBA" id="ARBA00004442"/>
    </source>
</evidence>
<evidence type="ECO:0000256" key="2">
    <source>
        <dbReference type="ARBA" id="ARBA00006275"/>
    </source>
</evidence>
<dbReference type="Gene3D" id="1.25.40.390">
    <property type="match status" value="2"/>
</dbReference>
<keyword evidence="4" id="KW-0472">Membrane</keyword>